<feature type="domain" description="Amidase" evidence="9">
    <location>
        <begin position="24"/>
        <end position="470"/>
    </location>
</feature>
<evidence type="ECO:0000256" key="7">
    <source>
        <dbReference type="ARBA" id="ARBA00047407"/>
    </source>
</evidence>
<dbReference type="GO" id="GO:0005524">
    <property type="term" value="F:ATP binding"/>
    <property type="evidence" value="ECO:0007669"/>
    <property type="project" value="UniProtKB-KW"/>
</dbReference>
<accession>A0A1H1AI85</accession>
<gene>
    <name evidence="8" type="primary">gatA</name>
    <name evidence="10" type="ORF">SAMN04489764_0490</name>
</gene>
<dbReference type="InterPro" id="IPR023631">
    <property type="entry name" value="Amidase_dom"/>
</dbReference>
<keyword evidence="10" id="KW-0808">Transferase</keyword>
<evidence type="ECO:0000256" key="5">
    <source>
        <dbReference type="ARBA" id="ARBA00022917"/>
    </source>
</evidence>
<dbReference type="PANTHER" id="PTHR11895">
    <property type="entry name" value="TRANSAMIDASE"/>
    <property type="match status" value="1"/>
</dbReference>
<dbReference type="GO" id="GO:0016740">
    <property type="term" value="F:transferase activity"/>
    <property type="evidence" value="ECO:0007669"/>
    <property type="project" value="UniProtKB-KW"/>
</dbReference>
<proteinExistence type="inferred from homology"/>
<comment type="similarity">
    <text evidence="1 8">Belongs to the amidase family. GatA subfamily.</text>
</comment>
<dbReference type="Gene3D" id="3.90.1300.10">
    <property type="entry name" value="Amidase signature (AS) domain"/>
    <property type="match status" value="1"/>
</dbReference>
<evidence type="ECO:0000313" key="10">
    <source>
        <dbReference type="EMBL" id="SDQ38936.1"/>
    </source>
</evidence>
<dbReference type="PROSITE" id="PS00571">
    <property type="entry name" value="AMIDASES"/>
    <property type="match status" value="1"/>
</dbReference>
<dbReference type="HAMAP" id="MF_00120">
    <property type="entry name" value="GatA"/>
    <property type="match status" value="1"/>
</dbReference>
<dbReference type="Proteomes" id="UP000217103">
    <property type="component" value="Unassembled WGS sequence"/>
</dbReference>
<dbReference type="SUPFAM" id="SSF75304">
    <property type="entry name" value="Amidase signature (AS) enzymes"/>
    <property type="match status" value="1"/>
</dbReference>
<comment type="subunit">
    <text evidence="8">Heterotrimer of A, B and C subunits.</text>
</comment>
<dbReference type="InterPro" id="IPR020556">
    <property type="entry name" value="Amidase_CS"/>
</dbReference>
<evidence type="ECO:0000256" key="1">
    <source>
        <dbReference type="ARBA" id="ARBA00008069"/>
    </source>
</evidence>
<dbReference type="RefSeq" id="WP_093257408.1">
    <property type="nucleotide sequence ID" value="NZ_FNKK01000002.1"/>
</dbReference>
<dbReference type="AlphaFoldDB" id="A0A1H1AI85"/>
<comment type="catalytic activity">
    <reaction evidence="7 8">
        <text>L-glutamyl-tRNA(Gln) + L-glutamine + ATP + H2O = L-glutaminyl-tRNA(Gln) + L-glutamate + ADP + phosphate + H(+)</text>
        <dbReference type="Rhea" id="RHEA:17521"/>
        <dbReference type="Rhea" id="RHEA-COMP:9681"/>
        <dbReference type="Rhea" id="RHEA-COMP:9684"/>
        <dbReference type="ChEBI" id="CHEBI:15377"/>
        <dbReference type="ChEBI" id="CHEBI:15378"/>
        <dbReference type="ChEBI" id="CHEBI:29985"/>
        <dbReference type="ChEBI" id="CHEBI:30616"/>
        <dbReference type="ChEBI" id="CHEBI:43474"/>
        <dbReference type="ChEBI" id="CHEBI:58359"/>
        <dbReference type="ChEBI" id="CHEBI:78520"/>
        <dbReference type="ChEBI" id="CHEBI:78521"/>
        <dbReference type="ChEBI" id="CHEBI:456216"/>
        <dbReference type="EC" id="6.3.5.7"/>
    </reaction>
</comment>
<dbReference type="GO" id="GO:0030956">
    <property type="term" value="C:glutamyl-tRNA(Gln) amidotransferase complex"/>
    <property type="evidence" value="ECO:0007669"/>
    <property type="project" value="InterPro"/>
</dbReference>
<feature type="active site" description="Acyl-ester intermediate" evidence="8">
    <location>
        <position position="178"/>
    </location>
</feature>
<evidence type="ECO:0000256" key="8">
    <source>
        <dbReference type="HAMAP-Rule" id="MF_00120"/>
    </source>
</evidence>
<feature type="active site" description="Charge relay system" evidence="8">
    <location>
        <position position="154"/>
    </location>
</feature>
<dbReference type="STRING" id="35622.SAMN04489764_0490"/>
<feature type="active site" description="Charge relay system" evidence="8">
    <location>
        <position position="79"/>
    </location>
</feature>
<dbReference type="InterPro" id="IPR036928">
    <property type="entry name" value="AS_sf"/>
</dbReference>
<dbReference type="EC" id="6.3.5.7" evidence="8"/>
<keyword evidence="11" id="KW-1185">Reference proteome</keyword>
<dbReference type="InterPro" id="IPR004412">
    <property type="entry name" value="GatA"/>
</dbReference>
<dbReference type="EMBL" id="FNKK01000002">
    <property type="protein sequence ID" value="SDQ38936.1"/>
    <property type="molecule type" value="Genomic_DNA"/>
</dbReference>
<organism evidence="10 11">
    <name type="scientific">Thermostaphylospora chromogena</name>
    <dbReference type="NCBI Taxonomy" id="35622"/>
    <lineage>
        <taxon>Bacteria</taxon>
        <taxon>Bacillati</taxon>
        <taxon>Actinomycetota</taxon>
        <taxon>Actinomycetes</taxon>
        <taxon>Streptosporangiales</taxon>
        <taxon>Thermomonosporaceae</taxon>
        <taxon>Thermostaphylospora</taxon>
    </lineage>
</organism>
<dbReference type="NCBIfam" id="TIGR00132">
    <property type="entry name" value="gatA"/>
    <property type="match status" value="1"/>
</dbReference>
<evidence type="ECO:0000256" key="2">
    <source>
        <dbReference type="ARBA" id="ARBA00022598"/>
    </source>
</evidence>
<sequence length="496" mass="52135">MNLTRTSAAELGALIARGEVSAVEVTQAHLDRIAEVDGKINAFLHVAAKSALAQAREVDRRRAAGERLGPLAGVPVAHKDIFTTVDMPTTAGSKILEGWRPPYDATVTRRLREAGLIILGKTNLDEFAMGSSTENSAYGPTRNPWNLDRVPGGSSGGSSAAVAGYEAPLSTGTDTGGSIRQPAAVTGIVGMKPTYGGSSRYGLIAFASSLDTPGPFARSVLDAALLHEAFSGHDPLDSTSIDAPVPPVVEAARRADVAGMRVGVVKEFGGEGTQRGVLNRFQEAVDLLESLGAKVVEVSCPTFETALAAYYLIAPSECSSNLARFDAMRYGLRVGDDGTRSAEEVMALTRAAGFGPEVKRRIMLGTYALSSGYYDAYYGQAQKVRTLVARDFEAAFQQVDVLVSPTTPTTAFPIGERVDDPMAMYLADLFTIPANLAGTAAISVPAGLADEDGLPVGLQIMAPVLGDDRCYRVGAAVEQALQDRWGGPLLKEAPAL</sequence>
<dbReference type="PANTHER" id="PTHR11895:SF151">
    <property type="entry name" value="GLUTAMYL-TRNA(GLN) AMIDOTRANSFERASE SUBUNIT A"/>
    <property type="match status" value="1"/>
</dbReference>
<evidence type="ECO:0000256" key="4">
    <source>
        <dbReference type="ARBA" id="ARBA00022840"/>
    </source>
</evidence>
<dbReference type="PIRSF" id="PIRSF001221">
    <property type="entry name" value="Amidase_fungi"/>
    <property type="match status" value="1"/>
</dbReference>
<evidence type="ECO:0000313" key="11">
    <source>
        <dbReference type="Proteomes" id="UP000217103"/>
    </source>
</evidence>
<keyword evidence="5 8" id="KW-0648">Protein biosynthesis</keyword>
<name>A0A1H1AI85_9ACTN</name>
<dbReference type="InterPro" id="IPR000120">
    <property type="entry name" value="Amidase"/>
</dbReference>
<reference evidence="10 11" key="1">
    <citation type="submission" date="2016-10" db="EMBL/GenBank/DDBJ databases">
        <authorList>
            <person name="de Groot N.N."/>
        </authorList>
    </citation>
    <scope>NUCLEOTIDE SEQUENCE [LARGE SCALE GENOMIC DNA]</scope>
    <source>
        <strain evidence="10 11">DSM 43794</strain>
    </source>
</reference>
<dbReference type="OrthoDB" id="9811471at2"/>
<evidence type="ECO:0000256" key="3">
    <source>
        <dbReference type="ARBA" id="ARBA00022741"/>
    </source>
</evidence>
<dbReference type="GO" id="GO:0050567">
    <property type="term" value="F:glutaminyl-tRNA synthase (glutamine-hydrolyzing) activity"/>
    <property type="evidence" value="ECO:0007669"/>
    <property type="project" value="UniProtKB-UniRule"/>
</dbReference>
<evidence type="ECO:0000256" key="6">
    <source>
        <dbReference type="ARBA" id="ARBA00025295"/>
    </source>
</evidence>
<evidence type="ECO:0000259" key="9">
    <source>
        <dbReference type="Pfam" id="PF01425"/>
    </source>
</evidence>
<keyword evidence="2 8" id="KW-0436">Ligase</keyword>
<keyword evidence="4 8" id="KW-0067">ATP-binding</keyword>
<comment type="function">
    <text evidence="6 8">Allows the formation of correctly charged Gln-tRNA(Gln) through the transamidation of misacylated Glu-tRNA(Gln) in organisms which lack glutaminyl-tRNA synthetase. The reaction takes place in the presence of glutamine and ATP through an activated gamma-phospho-Glu-tRNA(Gln).</text>
</comment>
<dbReference type="Pfam" id="PF01425">
    <property type="entry name" value="Amidase"/>
    <property type="match status" value="1"/>
</dbReference>
<keyword evidence="3 8" id="KW-0547">Nucleotide-binding</keyword>
<dbReference type="GO" id="GO:0006412">
    <property type="term" value="P:translation"/>
    <property type="evidence" value="ECO:0007669"/>
    <property type="project" value="UniProtKB-UniRule"/>
</dbReference>
<protein>
    <recommendedName>
        <fullName evidence="8">Glutamyl-tRNA(Gln) amidotransferase subunit A</fullName>
        <shortName evidence="8">Glu-ADT subunit A</shortName>
        <ecNumber evidence="8">6.3.5.7</ecNumber>
    </recommendedName>
</protein>